<evidence type="ECO:0000313" key="6">
    <source>
        <dbReference type="Proteomes" id="UP000626109"/>
    </source>
</evidence>
<accession>A0A813JVK9</accession>
<comment type="caution">
    <text evidence="5">The sequence shown here is derived from an EMBL/GenBank/DDBJ whole genome shotgun (WGS) entry which is preliminary data.</text>
</comment>
<keyword evidence="3" id="KW-0175">Coiled coil</keyword>
<dbReference type="Pfam" id="PF05276">
    <property type="entry name" value="SH3BP5"/>
    <property type="match status" value="1"/>
</dbReference>
<dbReference type="InterPro" id="IPR007940">
    <property type="entry name" value="SH3BP5"/>
</dbReference>
<dbReference type="AlphaFoldDB" id="A0A813JVK9"/>
<dbReference type="Proteomes" id="UP000626109">
    <property type="component" value="Unassembled WGS sequence"/>
</dbReference>
<dbReference type="EMBL" id="CAJNNW010026663">
    <property type="protein sequence ID" value="CAE8686917.1"/>
    <property type="molecule type" value="Genomic_DNA"/>
</dbReference>
<dbReference type="GO" id="GO:0035556">
    <property type="term" value="P:intracellular signal transduction"/>
    <property type="evidence" value="ECO:0007669"/>
    <property type="project" value="InterPro"/>
</dbReference>
<comment type="similarity">
    <text evidence="1">Belongs to the SH3BP5 family.</text>
</comment>
<sequence length="668" mass="73666">IRLRVRASRGADEKWGIQWHKNIFQKSHKLVINEIAEGSIIDQWNSSQPEELQVRYGDKLARINGIRLEDLPGPQVAAKFRAELQREEMRALFWRPGTAPPPQATPSAGSTTAPVGTVLLASSCSAGGLATAAAVAVAHALLSRGQSKVQNGLLAAAFEAVGKETQVLLETPEAATLLAALSGLAATLQAPQLPASGQASPEQEAVSEQASASGQEAAATEASERIPEWTYFCRKCGVGLFHDFNVLPHQEGEIKERRDWLSARRAEESALLQSGQDAPASEESGCTSVFVEPMRWMQVADQTGRLACGNPACKQKMGSYSWHGLPCSCGQWQSPAFQIHTARVDCMPAARRARGPAINRLPHGPSPSASAALEAKEAELTREVPNLLDAMNRTSDEVNLFERQTTEAQERYRKMLEKWMRLYEDLRAQYGSAIDRVKPLFDAEQVLHAASKRVQNVTREAVASNSQHSQAKVELRTIETRLAYGAHKVQLDRDQQDGLSRATVRVLKCQQEKDRRDTEYKEALRCFKEAKQNYEGWKLQIGESVIKRYMPCFRNIRAHQDTLAEEKVNIDTWSERAQAAKSVYNNSLCELDRINVAVHSARRAFAKLPVEADSRSLPEEDPEAAPEVTVAHSPEAVFAAPEDKVTNKSKVSSATKAAFREEDDGPFS</sequence>
<evidence type="ECO:0000256" key="3">
    <source>
        <dbReference type="ARBA" id="ARBA00023054"/>
    </source>
</evidence>
<organism evidence="5 6">
    <name type="scientific">Polarella glacialis</name>
    <name type="common">Dinoflagellate</name>
    <dbReference type="NCBI Taxonomy" id="89957"/>
    <lineage>
        <taxon>Eukaryota</taxon>
        <taxon>Sar</taxon>
        <taxon>Alveolata</taxon>
        <taxon>Dinophyceae</taxon>
        <taxon>Suessiales</taxon>
        <taxon>Suessiaceae</taxon>
        <taxon>Polarella</taxon>
    </lineage>
</organism>
<evidence type="ECO:0000256" key="1">
    <source>
        <dbReference type="ARBA" id="ARBA00007796"/>
    </source>
</evidence>
<evidence type="ECO:0000256" key="2">
    <source>
        <dbReference type="ARBA" id="ARBA00008601"/>
    </source>
</evidence>
<reference evidence="5" key="1">
    <citation type="submission" date="2021-02" db="EMBL/GenBank/DDBJ databases">
        <authorList>
            <person name="Dougan E. K."/>
            <person name="Rhodes N."/>
            <person name="Thang M."/>
            <person name="Chan C."/>
        </authorList>
    </citation>
    <scope>NUCLEOTIDE SEQUENCE</scope>
</reference>
<evidence type="ECO:0000256" key="4">
    <source>
        <dbReference type="SAM" id="MobiDB-lite"/>
    </source>
</evidence>
<feature type="region of interest" description="Disordered" evidence="4">
    <location>
        <begin position="193"/>
        <end position="221"/>
    </location>
</feature>
<protein>
    <submittedName>
        <fullName evidence="5">Uncharacterized protein</fullName>
    </submittedName>
</protein>
<feature type="region of interest" description="Disordered" evidence="4">
    <location>
        <begin position="357"/>
        <end position="376"/>
    </location>
</feature>
<feature type="region of interest" description="Disordered" evidence="4">
    <location>
        <begin position="613"/>
        <end position="668"/>
    </location>
</feature>
<comment type="similarity">
    <text evidence="2">Belongs to the protein-tyrosine phosphatase family. Non-receptor class dual specificity subfamily.</text>
</comment>
<feature type="non-terminal residue" evidence="5">
    <location>
        <position position="668"/>
    </location>
</feature>
<proteinExistence type="inferred from homology"/>
<name>A0A813JVK9_POLGL</name>
<gene>
    <name evidence="5" type="ORF">PGLA2088_LOCUS25204</name>
</gene>
<evidence type="ECO:0000313" key="5">
    <source>
        <dbReference type="EMBL" id="CAE8686917.1"/>
    </source>
</evidence>
<dbReference type="PANTHER" id="PTHR45848">
    <property type="entry name" value="DUAL SPECIFICITY PROTEIN PHOSPHATASE 12 FAMILY MEMBER"/>
    <property type="match status" value="1"/>
</dbReference>